<sequence>MVSWLKPAAFTIAVHLRSSSEEWRLSIV</sequence>
<protein>
    <submittedName>
        <fullName evidence="1">Uncharacterized protein</fullName>
    </submittedName>
</protein>
<dbReference type="AlphaFoldDB" id="A0A2G2WGQ3"/>
<gene>
    <name evidence="1" type="ORF">CQW23_18335</name>
</gene>
<reference evidence="2" key="2">
    <citation type="journal article" date="2017" name="J. Anim. Genet.">
        <title>Multiple reference genome sequences of hot pepper reveal the massive evolution of plant disease resistance genes by retroduplication.</title>
        <authorList>
            <person name="Kim S."/>
            <person name="Park J."/>
            <person name="Yeom S.-I."/>
            <person name="Kim Y.-M."/>
            <person name="Seo E."/>
            <person name="Kim K.-T."/>
            <person name="Kim M.-S."/>
            <person name="Lee J.M."/>
            <person name="Cheong K."/>
            <person name="Shin H.-S."/>
            <person name="Kim S.-B."/>
            <person name="Han K."/>
            <person name="Lee J."/>
            <person name="Park M."/>
            <person name="Lee H.-A."/>
            <person name="Lee H.-Y."/>
            <person name="Lee Y."/>
            <person name="Oh S."/>
            <person name="Lee J.H."/>
            <person name="Choi E."/>
            <person name="Choi E."/>
            <person name="Lee S.E."/>
            <person name="Jeon J."/>
            <person name="Kim H."/>
            <person name="Choi G."/>
            <person name="Song H."/>
            <person name="Lee J."/>
            <person name="Lee S.-C."/>
            <person name="Kwon J.-K."/>
            <person name="Lee H.-Y."/>
            <person name="Koo N."/>
            <person name="Hong Y."/>
            <person name="Kim R.W."/>
            <person name="Kang W.-H."/>
            <person name="Huh J.H."/>
            <person name="Kang B.-C."/>
            <person name="Yang T.-J."/>
            <person name="Lee Y.-H."/>
            <person name="Bennetzen J.L."/>
            <person name="Choi D."/>
        </authorList>
    </citation>
    <scope>NUCLEOTIDE SEQUENCE [LARGE SCALE GENOMIC DNA]</scope>
    <source>
        <strain evidence="2">cv. PBC81</strain>
    </source>
</reference>
<evidence type="ECO:0000313" key="2">
    <source>
        <dbReference type="Proteomes" id="UP000224567"/>
    </source>
</evidence>
<accession>A0A2G2WGQ3</accession>
<keyword evidence="2" id="KW-1185">Reference proteome</keyword>
<dbReference type="Proteomes" id="UP000224567">
    <property type="component" value="Unassembled WGS sequence"/>
</dbReference>
<proteinExistence type="predicted"/>
<comment type="caution">
    <text evidence="1">The sequence shown here is derived from an EMBL/GenBank/DDBJ whole genome shotgun (WGS) entry which is preliminary data.</text>
</comment>
<reference evidence="1 2" key="1">
    <citation type="journal article" date="2017" name="Genome Biol.">
        <title>New reference genome sequences of hot pepper reveal the massive evolution of plant disease-resistance genes by retroduplication.</title>
        <authorList>
            <person name="Kim S."/>
            <person name="Park J."/>
            <person name="Yeom S.I."/>
            <person name="Kim Y.M."/>
            <person name="Seo E."/>
            <person name="Kim K.T."/>
            <person name="Kim M.S."/>
            <person name="Lee J.M."/>
            <person name="Cheong K."/>
            <person name="Shin H.S."/>
            <person name="Kim S.B."/>
            <person name="Han K."/>
            <person name="Lee J."/>
            <person name="Park M."/>
            <person name="Lee H.A."/>
            <person name="Lee H.Y."/>
            <person name="Lee Y."/>
            <person name="Oh S."/>
            <person name="Lee J.H."/>
            <person name="Choi E."/>
            <person name="Choi E."/>
            <person name="Lee S.E."/>
            <person name="Jeon J."/>
            <person name="Kim H."/>
            <person name="Choi G."/>
            <person name="Song H."/>
            <person name="Lee J."/>
            <person name="Lee S.C."/>
            <person name="Kwon J.K."/>
            <person name="Lee H.Y."/>
            <person name="Koo N."/>
            <person name="Hong Y."/>
            <person name="Kim R.W."/>
            <person name="Kang W.H."/>
            <person name="Huh J.H."/>
            <person name="Kang B.C."/>
            <person name="Yang T.J."/>
            <person name="Lee Y.H."/>
            <person name="Bennetzen J.L."/>
            <person name="Choi D."/>
        </authorList>
    </citation>
    <scope>NUCLEOTIDE SEQUENCE [LARGE SCALE GENOMIC DNA]</scope>
    <source>
        <strain evidence="2">cv. PBC81</strain>
    </source>
</reference>
<name>A0A2G2WGQ3_CAPBA</name>
<dbReference type="EMBL" id="MLFT02000007">
    <property type="protein sequence ID" value="PHT44310.1"/>
    <property type="molecule type" value="Genomic_DNA"/>
</dbReference>
<organism evidence="1 2">
    <name type="scientific">Capsicum baccatum</name>
    <name type="common">Peruvian pepper</name>
    <dbReference type="NCBI Taxonomy" id="33114"/>
    <lineage>
        <taxon>Eukaryota</taxon>
        <taxon>Viridiplantae</taxon>
        <taxon>Streptophyta</taxon>
        <taxon>Embryophyta</taxon>
        <taxon>Tracheophyta</taxon>
        <taxon>Spermatophyta</taxon>
        <taxon>Magnoliopsida</taxon>
        <taxon>eudicotyledons</taxon>
        <taxon>Gunneridae</taxon>
        <taxon>Pentapetalae</taxon>
        <taxon>asterids</taxon>
        <taxon>lamiids</taxon>
        <taxon>Solanales</taxon>
        <taxon>Solanaceae</taxon>
        <taxon>Solanoideae</taxon>
        <taxon>Capsiceae</taxon>
        <taxon>Capsicum</taxon>
    </lineage>
</organism>
<evidence type="ECO:0000313" key="1">
    <source>
        <dbReference type="EMBL" id="PHT44310.1"/>
    </source>
</evidence>